<organism evidence="2 3">
    <name type="scientific">Candidatus Taylorbacteria bacterium RIFCSPLOWO2_01_FULL_45_15b</name>
    <dbReference type="NCBI Taxonomy" id="1802319"/>
    <lineage>
        <taxon>Bacteria</taxon>
        <taxon>Candidatus Tayloriibacteriota</taxon>
    </lineage>
</organism>
<dbReference type="SUPFAM" id="SSF53335">
    <property type="entry name" value="S-adenosyl-L-methionine-dependent methyltransferases"/>
    <property type="match status" value="1"/>
</dbReference>
<dbReference type="STRING" id="1802319.A2928_00105"/>
<sequence>MKRKLLFYYYVTRSALSRFLRRRLVERTEAFVADAYEEAYEKTTNDVFFKTERAWYFGNEIVQPRIGYKKDLLNIFSEKIRSFEVHSVLELGCGRGLNLLALALLCPSLEKIVGIELSEKGVERAKANIANPPLVALTFITGIEKKEILRKLAMSKIEIVQGSARDLPFADRSFETVFSNSVIEQFPVDSSIVFKEAARVSSKIGIFSEPFLEAQRGNIFKILYLGNIDYFKASYKMVRNYGWDILEFKIPPFQKYEFNTGFLTCIKKEGWDSLSQ</sequence>
<feature type="domain" description="Methyltransferase type 11" evidence="1">
    <location>
        <begin position="89"/>
        <end position="207"/>
    </location>
</feature>
<reference evidence="2 3" key="1">
    <citation type="journal article" date="2016" name="Nat. Commun.">
        <title>Thousands of microbial genomes shed light on interconnected biogeochemical processes in an aquifer system.</title>
        <authorList>
            <person name="Anantharaman K."/>
            <person name="Brown C.T."/>
            <person name="Hug L.A."/>
            <person name="Sharon I."/>
            <person name="Castelle C.J."/>
            <person name="Probst A.J."/>
            <person name="Thomas B.C."/>
            <person name="Singh A."/>
            <person name="Wilkins M.J."/>
            <person name="Karaoz U."/>
            <person name="Brodie E.L."/>
            <person name="Williams K.H."/>
            <person name="Hubbard S.S."/>
            <person name="Banfield J.F."/>
        </authorList>
    </citation>
    <scope>NUCLEOTIDE SEQUENCE [LARGE SCALE GENOMIC DNA]</scope>
</reference>
<dbReference type="Pfam" id="PF08241">
    <property type="entry name" value="Methyltransf_11"/>
    <property type="match status" value="1"/>
</dbReference>
<dbReference type="EMBL" id="MHRX01000047">
    <property type="protein sequence ID" value="OHA32396.1"/>
    <property type="molecule type" value="Genomic_DNA"/>
</dbReference>
<gene>
    <name evidence="2" type="ORF">A2928_00105</name>
</gene>
<dbReference type="Proteomes" id="UP000176221">
    <property type="component" value="Unassembled WGS sequence"/>
</dbReference>
<proteinExistence type="predicted"/>
<evidence type="ECO:0000313" key="3">
    <source>
        <dbReference type="Proteomes" id="UP000176221"/>
    </source>
</evidence>
<dbReference type="AlphaFoldDB" id="A0A1G2N8D3"/>
<evidence type="ECO:0000313" key="2">
    <source>
        <dbReference type="EMBL" id="OHA32396.1"/>
    </source>
</evidence>
<dbReference type="CDD" id="cd02440">
    <property type="entry name" value="AdoMet_MTases"/>
    <property type="match status" value="1"/>
</dbReference>
<dbReference type="GO" id="GO:0008757">
    <property type="term" value="F:S-adenosylmethionine-dependent methyltransferase activity"/>
    <property type="evidence" value="ECO:0007669"/>
    <property type="project" value="InterPro"/>
</dbReference>
<evidence type="ECO:0000259" key="1">
    <source>
        <dbReference type="Pfam" id="PF08241"/>
    </source>
</evidence>
<protein>
    <recommendedName>
        <fullName evidence="1">Methyltransferase type 11 domain-containing protein</fullName>
    </recommendedName>
</protein>
<dbReference type="InterPro" id="IPR029063">
    <property type="entry name" value="SAM-dependent_MTases_sf"/>
</dbReference>
<dbReference type="InterPro" id="IPR013216">
    <property type="entry name" value="Methyltransf_11"/>
</dbReference>
<accession>A0A1G2N8D3</accession>
<dbReference type="Gene3D" id="3.40.50.150">
    <property type="entry name" value="Vaccinia Virus protein VP39"/>
    <property type="match status" value="1"/>
</dbReference>
<name>A0A1G2N8D3_9BACT</name>
<comment type="caution">
    <text evidence="2">The sequence shown here is derived from an EMBL/GenBank/DDBJ whole genome shotgun (WGS) entry which is preliminary data.</text>
</comment>